<organism evidence="2 3">
    <name type="scientific">Mycobacterium gordonae</name>
    <dbReference type="NCBI Taxonomy" id="1778"/>
    <lineage>
        <taxon>Bacteria</taxon>
        <taxon>Bacillati</taxon>
        <taxon>Actinomycetota</taxon>
        <taxon>Actinomycetes</taxon>
        <taxon>Mycobacteriales</taxon>
        <taxon>Mycobacteriaceae</taxon>
        <taxon>Mycobacterium</taxon>
    </lineage>
</organism>
<dbReference type="InterPro" id="IPR011101">
    <property type="entry name" value="DUF5131"/>
</dbReference>
<dbReference type="EMBL" id="MAEM01000243">
    <property type="protein sequence ID" value="OBS01868.1"/>
    <property type="molecule type" value="Genomic_DNA"/>
</dbReference>
<protein>
    <recommendedName>
        <fullName evidence="4">Phage Gp37/Gp68 family protein</fullName>
    </recommendedName>
</protein>
<accession>A0A1A6BHR4</accession>
<proteinExistence type="predicted"/>
<gene>
    <name evidence="2" type="ORF">A9W98_17955</name>
</gene>
<dbReference type="OrthoDB" id="9787478at2"/>
<evidence type="ECO:0008006" key="4">
    <source>
        <dbReference type="Google" id="ProtNLM"/>
    </source>
</evidence>
<evidence type="ECO:0000313" key="2">
    <source>
        <dbReference type="EMBL" id="OBS01868.1"/>
    </source>
</evidence>
<dbReference type="Pfam" id="PF07505">
    <property type="entry name" value="DUF5131"/>
    <property type="match status" value="1"/>
</dbReference>
<evidence type="ECO:0000313" key="3">
    <source>
        <dbReference type="Proteomes" id="UP000093757"/>
    </source>
</evidence>
<comment type="caution">
    <text evidence="2">The sequence shown here is derived from an EMBL/GenBank/DDBJ whole genome shotgun (WGS) entry which is preliminary data.</text>
</comment>
<feature type="region of interest" description="Disordered" evidence="1">
    <location>
        <begin position="275"/>
        <end position="295"/>
    </location>
</feature>
<reference evidence="2 3" key="1">
    <citation type="submission" date="2016-06" db="EMBL/GenBank/DDBJ databases">
        <authorList>
            <person name="Kjaerup R.B."/>
            <person name="Dalgaard T.S."/>
            <person name="Juul-Madsen H.R."/>
        </authorList>
    </citation>
    <scope>NUCLEOTIDE SEQUENCE [LARGE SCALE GENOMIC DNA]</scope>
    <source>
        <strain evidence="2 3">1245752.6</strain>
    </source>
</reference>
<dbReference type="AlphaFoldDB" id="A0A1A6BHR4"/>
<evidence type="ECO:0000256" key="1">
    <source>
        <dbReference type="SAM" id="MobiDB-lite"/>
    </source>
</evidence>
<dbReference type="RefSeq" id="WP_065133877.1">
    <property type="nucleotide sequence ID" value="NZ_MAEM01000243.1"/>
</dbReference>
<dbReference type="Proteomes" id="UP000093757">
    <property type="component" value="Unassembled WGS sequence"/>
</dbReference>
<sequence length="331" mass="37020">MADTAIEWADRVWNPNTGCDRVSPGCDHCYAMTMAKRLKGMGQAKYQRDGDPRTSGPGFGVSVHPDALDLPLKWRKPQRIFVNSMSDLFHDEVPSEYIAKVFAVMAFAERHTFQVLTKRHARMRSLLNADYFRTAVLENLAGLSEDRAARFAAPHWPLPNVWLGVSAENQQWADIRIPPLLDTPAAVRFVSAEPMLGPIDLHTDPIEAGSPFWGSQLDWCITGGESGPGARPAHPDWFRSIRDQCQSAGVAYLHKQHGEYVEALDPRPSDRWLTGEGTTHDEPWHPGQVGAPAGKWSPYRDVVMRRVGKHRAGRELDGRTWDGYPKAVTHA</sequence>
<name>A0A1A6BHR4_MYCGO</name>